<dbReference type="Gene3D" id="3.40.50.880">
    <property type="match status" value="1"/>
</dbReference>
<dbReference type="InterPro" id="IPR029062">
    <property type="entry name" value="Class_I_gatase-like"/>
</dbReference>
<evidence type="ECO:0000313" key="2">
    <source>
        <dbReference type="EMBL" id="MEA5442450.1"/>
    </source>
</evidence>
<dbReference type="InterPro" id="IPR002818">
    <property type="entry name" value="DJ-1/PfpI"/>
</dbReference>
<proteinExistence type="predicted"/>
<evidence type="ECO:0000313" key="3">
    <source>
        <dbReference type="Proteomes" id="UP001302329"/>
    </source>
</evidence>
<comment type="caution">
    <text evidence="2">The sequence shown here is derived from an EMBL/GenBank/DDBJ whole genome shotgun (WGS) entry which is preliminary data.</text>
</comment>
<dbReference type="PANTHER" id="PTHR43130:SF3">
    <property type="entry name" value="HTH-TYPE TRANSCRIPTIONAL REGULATOR RV1931C"/>
    <property type="match status" value="1"/>
</dbReference>
<dbReference type="EC" id="4.2.1.-" evidence="2"/>
<accession>A0ABU5SVA2</accession>
<dbReference type="CDD" id="cd03139">
    <property type="entry name" value="GATase1_PfpI_2"/>
    <property type="match status" value="1"/>
</dbReference>
<reference evidence="2 3" key="1">
    <citation type="submission" date="2023-12" db="EMBL/GenBank/DDBJ databases">
        <title>Baltic Sea Cyanobacteria.</title>
        <authorList>
            <person name="Delbaje E."/>
            <person name="Fewer D.P."/>
            <person name="Shishido T.K."/>
        </authorList>
    </citation>
    <scope>NUCLEOTIDE SEQUENCE [LARGE SCALE GENOMIC DNA]</scope>
    <source>
        <strain evidence="2 3">UHCC 0281</strain>
    </source>
</reference>
<dbReference type="EMBL" id="JAYGHY010000019">
    <property type="protein sequence ID" value="MEA5442450.1"/>
    <property type="molecule type" value="Genomic_DNA"/>
</dbReference>
<keyword evidence="2" id="KW-0456">Lyase</keyword>
<dbReference type="GO" id="GO:0016829">
    <property type="term" value="F:lyase activity"/>
    <property type="evidence" value="ECO:0007669"/>
    <property type="project" value="UniProtKB-KW"/>
</dbReference>
<protein>
    <submittedName>
        <fullName evidence="2">DJ-1/PfpI family protein</fullName>
        <ecNumber evidence="2">4.2.1.-</ecNumber>
    </submittedName>
</protein>
<evidence type="ECO:0000259" key="1">
    <source>
        <dbReference type="Pfam" id="PF01965"/>
    </source>
</evidence>
<dbReference type="SUPFAM" id="SSF52317">
    <property type="entry name" value="Class I glutamine amidotransferase-like"/>
    <property type="match status" value="1"/>
</dbReference>
<keyword evidence="3" id="KW-1185">Reference proteome</keyword>
<name>A0ABU5SVA2_9CYAN</name>
<gene>
    <name evidence="2" type="ORF">VB739_07790</name>
</gene>
<dbReference type="InterPro" id="IPR052158">
    <property type="entry name" value="INH-QAR"/>
</dbReference>
<dbReference type="PANTHER" id="PTHR43130">
    <property type="entry name" value="ARAC-FAMILY TRANSCRIPTIONAL REGULATOR"/>
    <property type="match status" value="1"/>
</dbReference>
<dbReference type="Pfam" id="PF01965">
    <property type="entry name" value="DJ-1_PfpI"/>
    <property type="match status" value="1"/>
</dbReference>
<organism evidence="2 3">
    <name type="scientific">Cyanobium gracile UHCC 0281</name>
    <dbReference type="NCBI Taxonomy" id="3110309"/>
    <lineage>
        <taxon>Bacteria</taxon>
        <taxon>Bacillati</taxon>
        <taxon>Cyanobacteriota</taxon>
        <taxon>Cyanophyceae</taxon>
        <taxon>Synechococcales</taxon>
        <taxon>Prochlorococcaceae</taxon>
        <taxon>Cyanobium</taxon>
    </lineage>
</organism>
<feature type="domain" description="DJ-1/PfpI" evidence="1">
    <location>
        <begin position="29"/>
        <end position="192"/>
    </location>
</feature>
<dbReference type="Proteomes" id="UP001302329">
    <property type="component" value="Unassembled WGS sequence"/>
</dbReference>
<sequence>MGNWVAFLCLLAGLTMDPAASTGAGIFGLLLFPGVEELDAIGPWEMATLWARQSGGPEQCLLIGQSEAPVTCAKGLVLLPQASFATAPPLEVLLVPGGLGTRTQVNNPELISFIRQQAAHCRAVLSVCTGAFLLHAAGLLSGKRATTHWASLERLRALGDVVVVEERFTRDGAIWTAAGISSGIDLTLQFIAETAGEEAAAQVQLEAEYFPSTKIYGSAASSGKGAAYFQTS</sequence>